<dbReference type="Gene3D" id="2.40.320.10">
    <property type="entry name" value="Hypothetical Protein Pfu-838710-001"/>
    <property type="match status" value="1"/>
</dbReference>
<dbReference type="PROSITE" id="PS51707">
    <property type="entry name" value="CYTH"/>
    <property type="match status" value="1"/>
</dbReference>
<dbReference type="SUPFAM" id="SSF55154">
    <property type="entry name" value="CYTH-like phosphatases"/>
    <property type="match status" value="1"/>
</dbReference>
<evidence type="ECO:0000313" key="2">
    <source>
        <dbReference type="EMBL" id="WNY28224.1"/>
    </source>
</evidence>
<gene>
    <name evidence="2" type="ORF">MmiEs2_04080</name>
</gene>
<dbReference type="GeneID" id="85196857"/>
<dbReference type="InterPro" id="IPR023577">
    <property type="entry name" value="CYTH_domain"/>
</dbReference>
<sequence length="181" mass="20669">MYEIEVKIKVSHAEIKKDIIGEGAVFSGTEEQKDTYFNSPVRDFAQTDEALRIRSVNGEGEITYKGKKIDTISKTRPEYNSPVDADEMKEILLALGYFVSGAVNKRREVYEWNNFAIGFDEVEGLGEFIEVESNLRDAADKAEIQKEIGRIFEFLGKYNLSEKDSITTSYLEMVLEKQKDQ</sequence>
<dbReference type="KEGG" id="mees:MmiEs2_04080"/>
<proteinExistence type="predicted"/>
<evidence type="ECO:0000313" key="3">
    <source>
        <dbReference type="Proteomes" id="UP001302662"/>
    </source>
</evidence>
<protein>
    <recommendedName>
        <fullName evidence="1">CYTH domain-containing protein</fullName>
    </recommendedName>
</protein>
<dbReference type="CDD" id="cd07890">
    <property type="entry name" value="CYTH-like_AC_IV-like"/>
    <property type="match status" value="1"/>
</dbReference>
<evidence type="ECO:0000259" key="1">
    <source>
        <dbReference type="PROSITE" id="PS51707"/>
    </source>
</evidence>
<keyword evidence="3" id="KW-1185">Reference proteome</keyword>
<dbReference type="SMART" id="SM01118">
    <property type="entry name" value="CYTH"/>
    <property type="match status" value="1"/>
</dbReference>
<dbReference type="InterPro" id="IPR008173">
    <property type="entry name" value="Adenylyl_cyclase_CyaB"/>
</dbReference>
<dbReference type="RefSeq" id="WP_316559768.1">
    <property type="nucleotide sequence ID" value="NZ_CP131062.1"/>
</dbReference>
<accession>A0AA96V7M5</accession>
<dbReference type="PANTHER" id="PTHR21028">
    <property type="entry name" value="SI:CH211-156B7.4"/>
    <property type="match status" value="1"/>
</dbReference>
<name>A0AA96V7M5_9EURY</name>
<dbReference type="AlphaFoldDB" id="A0AA96V7M5"/>
<dbReference type="NCBIfam" id="TIGR00318">
    <property type="entry name" value="cyaB"/>
    <property type="match status" value="1"/>
</dbReference>
<dbReference type="EMBL" id="CP131062">
    <property type="protein sequence ID" value="WNY28224.1"/>
    <property type="molecule type" value="Genomic_DNA"/>
</dbReference>
<dbReference type="Proteomes" id="UP001302662">
    <property type="component" value="Chromosome"/>
</dbReference>
<organism evidence="2 3">
    <name type="scientific">Methanimicrococcus stummii</name>
    <dbReference type="NCBI Taxonomy" id="3028294"/>
    <lineage>
        <taxon>Archaea</taxon>
        <taxon>Methanobacteriati</taxon>
        <taxon>Methanobacteriota</taxon>
        <taxon>Stenosarchaea group</taxon>
        <taxon>Methanomicrobia</taxon>
        <taxon>Methanosarcinales</taxon>
        <taxon>Methanosarcinaceae</taxon>
        <taxon>Methanimicrococcus</taxon>
    </lineage>
</organism>
<dbReference type="PANTHER" id="PTHR21028:SF2">
    <property type="entry name" value="CYTH DOMAIN-CONTAINING PROTEIN"/>
    <property type="match status" value="1"/>
</dbReference>
<reference evidence="2 3" key="1">
    <citation type="submission" date="2023-07" db="EMBL/GenBank/DDBJ databases">
        <title>Closed genome sequence of Methanimicrococcus sp. Es2.</title>
        <authorList>
            <person name="Protasov E."/>
            <person name="Platt K."/>
            <person name="Reeh H."/>
            <person name="Poehlein A."/>
            <person name="Daniel R."/>
            <person name="Brune A."/>
        </authorList>
    </citation>
    <scope>NUCLEOTIDE SEQUENCE [LARGE SCALE GENOMIC DNA]</scope>
    <source>
        <strain evidence="2 3">Es2</strain>
    </source>
</reference>
<dbReference type="Pfam" id="PF01928">
    <property type="entry name" value="CYTH"/>
    <property type="match status" value="1"/>
</dbReference>
<dbReference type="InterPro" id="IPR033469">
    <property type="entry name" value="CYTH-like_dom_sf"/>
</dbReference>
<feature type="domain" description="CYTH" evidence="1">
    <location>
        <begin position="1"/>
        <end position="176"/>
    </location>
</feature>